<dbReference type="Gene3D" id="3.30.40.10">
    <property type="entry name" value="Zinc/RING finger domain, C3HC4 (zinc finger)"/>
    <property type="match status" value="1"/>
</dbReference>
<dbReference type="InterPro" id="IPR013083">
    <property type="entry name" value="Znf_RING/FYVE/PHD"/>
</dbReference>
<keyword evidence="1 3" id="KW-0479">Metal-binding</keyword>
<sequence>NELSAHNSKIRDQNEVKTCRICLDAIKTDGFTTDCLHLFHASCFGQWMALNFTCPTCPMCRQNVFIWPDDHDP</sequence>
<evidence type="ECO:0000256" key="3">
    <source>
        <dbReference type="PROSITE-ProRule" id="PRU00175"/>
    </source>
</evidence>
<dbReference type="InterPro" id="IPR001841">
    <property type="entry name" value="Znf_RING"/>
</dbReference>
<dbReference type="GO" id="GO:0008270">
    <property type="term" value="F:zinc ion binding"/>
    <property type="evidence" value="ECO:0007669"/>
    <property type="project" value="UniProtKB-KW"/>
</dbReference>
<reference evidence="5" key="1">
    <citation type="submission" date="2021-02" db="EMBL/GenBank/DDBJ databases">
        <authorList>
            <person name="Nowell W R."/>
        </authorList>
    </citation>
    <scope>NUCLEOTIDE SEQUENCE</scope>
</reference>
<dbReference type="SMART" id="SM00184">
    <property type="entry name" value="RING"/>
    <property type="match status" value="1"/>
</dbReference>
<dbReference type="EMBL" id="CAJNOK010042526">
    <property type="protein sequence ID" value="CAF1564321.1"/>
    <property type="molecule type" value="Genomic_DNA"/>
</dbReference>
<accession>A0A8S2FUD7</accession>
<dbReference type="SUPFAM" id="SSF57850">
    <property type="entry name" value="RING/U-box"/>
    <property type="match status" value="1"/>
</dbReference>
<comment type="caution">
    <text evidence="5">The sequence shown here is derived from an EMBL/GenBank/DDBJ whole genome shotgun (WGS) entry which is preliminary data.</text>
</comment>
<gene>
    <name evidence="5" type="ORF">OVA965_LOCUS39987</name>
    <name evidence="6" type="ORF">TMI583_LOCUS41377</name>
</gene>
<dbReference type="PROSITE" id="PS50089">
    <property type="entry name" value="ZF_RING_2"/>
    <property type="match status" value="1"/>
</dbReference>
<protein>
    <recommendedName>
        <fullName evidence="4">RING-type domain-containing protein</fullName>
    </recommendedName>
</protein>
<keyword evidence="2" id="KW-0862">Zinc</keyword>
<dbReference type="Proteomes" id="UP000677228">
    <property type="component" value="Unassembled WGS sequence"/>
</dbReference>
<proteinExistence type="predicted"/>
<feature type="non-terminal residue" evidence="5">
    <location>
        <position position="73"/>
    </location>
</feature>
<keyword evidence="1 3" id="KW-0863">Zinc-finger</keyword>
<feature type="domain" description="RING-type" evidence="4">
    <location>
        <begin position="19"/>
        <end position="61"/>
    </location>
</feature>
<evidence type="ECO:0000256" key="2">
    <source>
        <dbReference type="ARBA" id="ARBA00022833"/>
    </source>
</evidence>
<organism evidence="5 7">
    <name type="scientific">Didymodactylos carnosus</name>
    <dbReference type="NCBI Taxonomy" id="1234261"/>
    <lineage>
        <taxon>Eukaryota</taxon>
        <taxon>Metazoa</taxon>
        <taxon>Spiralia</taxon>
        <taxon>Gnathifera</taxon>
        <taxon>Rotifera</taxon>
        <taxon>Eurotatoria</taxon>
        <taxon>Bdelloidea</taxon>
        <taxon>Philodinida</taxon>
        <taxon>Philodinidae</taxon>
        <taxon>Didymodactylos</taxon>
    </lineage>
</organism>
<evidence type="ECO:0000313" key="6">
    <source>
        <dbReference type="EMBL" id="CAF4357081.1"/>
    </source>
</evidence>
<name>A0A8S2FUD7_9BILA</name>
<dbReference type="Pfam" id="PF13923">
    <property type="entry name" value="zf-C3HC4_2"/>
    <property type="match status" value="1"/>
</dbReference>
<evidence type="ECO:0000313" key="7">
    <source>
        <dbReference type="Proteomes" id="UP000677228"/>
    </source>
</evidence>
<dbReference type="Proteomes" id="UP000682733">
    <property type="component" value="Unassembled WGS sequence"/>
</dbReference>
<evidence type="ECO:0000259" key="4">
    <source>
        <dbReference type="PROSITE" id="PS50089"/>
    </source>
</evidence>
<feature type="non-terminal residue" evidence="5">
    <location>
        <position position="1"/>
    </location>
</feature>
<dbReference type="AlphaFoldDB" id="A0A8S2FUD7"/>
<evidence type="ECO:0000256" key="1">
    <source>
        <dbReference type="ARBA" id="ARBA00022771"/>
    </source>
</evidence>
<dbReference type="EMBL" id="CAJOBA010065211">
    <property type="protein sequence ID" value="CAF4357081.1"/>
    <property type="molecule type" value="Genomic_DNA"/>
</dbReference>
<evidence type="ECO:0000313" key="5">
    <source>
        <dbReference type="EMBL" id="CAF1564321.1"/>
    </source>
</evidence>